<dbReference type="Gene3D" id="3.40.50.150">
    <property type="entry name" value="Vaccinia Virus protein VP39"/>
    <property type="match status" value="1"/>
</dbReference>
<proteinExistence type="predicted"/>
<evidence type="ECO:0000313" key="3">
    <source>
        <dbReference type="Proteomes" id="UP000696931"/>
    </source>
</evidence>
<dbReference type="InterPro" id="IPR007848">
    <property type="entry name" value="Small_mtfrase_dom"/>
</dbReference>
<evidence type="ECO:0000313" key="2">
    <source>
        <dbReference type="EMBL" id="MBI5171033.1"/>
    </source>
</evidence>
<dbReference type="Proteomes" id="UP000696931">
    <property type="component" value="Unassembled WGS sequence"/>
</dbReference>
<organism evidence="2 3">
    <name type="scientific">Eiseniibacteriota bacterium</name>
    <dbReference type="NCBI Taxonomy" id="2212470"/>
    <lineage>
        <taxon>Bacteria</taxon>
        <taxon>Candidatus Eiseniibacteriota</taxon>
    </lineage>
</organism>
<dbReference type="Pfam" id="PF05175">
    <property type="entry name" value="MTS"/>
    <property type="match status" value="1"/>
</dbReference>
<accession>A0A933SG10</accession>
<sequence length="255" mass="28071">MFTPTDTPFTRWFDALEARHLATLTFPEVRRALEALSAVYVQRRDRLQAGADLESAGKRAAFALFYGPLHFLVADHVVRGLDIPATAPTGVLDLGCGTGVVGLAASLACGGVPFEGVDRNRWAIGEARWNAEAFGVPAKTRPGDLLRARPAAGNTLVTLGWAVNELDDDERDALSARVEEWRRGGASVLVIEPIARRMSPWWDEWAGFFRALGGRADEWKFTPRLPERLALMDRAAGLDHRELKARTLHLPALPR</sequence>
<dbReference type="AlphaFoldDB" id="A0A933SG10"/>
<evidence type="ECO:0000259" key="1">
    <source>
        <dbReference type="Pfam" id="PF05175"/>
    </source>
</evidence>
<dbReference type="EMBL" id="JACRIW010000116">
    <property type="protein sequence ID" value="MBI5171033.1"/>
    <property type="molecule type" value="Genomic_DNA"/>
</dbReference>
<keyword evidence="2" id="KW-0489">Methyltransferase</keyword>
<dbReference type="GO" id="GO:0008168">
    <property type="term" value="F:methyltransferase activity"/>
    <property type="evidence" value="ECO:0007669"/>
    <property type="project" value="UniProtKB-KW"/>
</dbReference>
<comment type="caution">
    <text evidence="2">The sequence shown here is derived from an EMBL/GenBank/DDBJ whole genome shotgun (WGS) entry which is preliminary data.</text>
</comment>
<reference evidence="2" key="1">
    <citation type="submission" date="2020-07" db="EMBL/GenBank/DDBJ databases">
        <title>Huge and variable diversity of episymbiotic CPR bacteria and DPANN archaea in groundwater ecosystems.</title>
        <authorList>
            <person name="He C.Y."/>
            <person name="Keren R."/>
            <person name="Whittaker M."/>
            <person name="Farag I.F."/>
            <person name="Doudna J."/>
            <person name="Cate J.H.D."/>
            <person name="Banfield J.F."/>
        </authorList>
    </citation>
    <scope>NUCLEOTIDE SEQUENCE</scope>
    <source>
        <strain evidence="2">NC_groundwater_1813_Pr3_B-0.1um_71_17</strain>
    </source>
</reference>
<name>A0A933SG10_UNCEI</name>
<dbReference type="SUPFAM" id="SSF53335">
    <property type="entry name" value="S-adenosyl-L-methionine-dependent methyltransferases"/>
    <property type="match status" value="1"/>
</dbReference>
<gene>
    <name evidence="2" type="ORF">HZA61_16225</name>
</gene>
<dbReference type="GO" id="GO:0032259">
    <property type="term" value="P:methylation"/>
    <property type="evidence" value="ECO:0007669"/>
    <property type="project" value="UniProtKB-KW"/>
</dbReference>
<feature type="domain" description="Methyltransferase small" evidence="1">
    <location>
        <begin position="89"/>
        <end position="150"/>
    </location>
</feature>
<protein>
    <submittedName>
        <fullName evidence="2">Methyltransferase</fullName>
    </submittedName>
</protein>
<dbReference type="CDD" id="cd02440">
    <property type="entry name" value="AdoMet_MTases"/>
    <property type="match status" value="1"/>
</dbReference>
<keyword evidence="2" id="KW-0808">Transferase</keyword>
<dbReference type="InterPro" id="IPR029063">
    <property type="entry name" value="SAM-dependent_MTases_sf"/>
</dbReference>